<proteinExistence type="inferred from homology"/>
<dbReference type="GO" id="GO:0046872">
    <property type="term" value="F:metal ion binding"/>
    <property type="evidence" value="ECO:0007669"/>
    <property type="project" value="UniProtKB-KW"/>
</dbReference>
<dbReference type="CDD" id="cd01637">
    <property type="entry name" value="IMPase_like"/>
    <property type="match status" value="1"/>
</dbReference>
<evidence type="ECO:0000256" key="3">
    <source>
        <dbReference type="ARBA" id="ARBA00022801"/>
    </source>
</evidence>
<dbReference type="SUPFAM" id="SSF56655">
    <property type="entry name" value="Carbohydrate phosphatase"/>
    <property type="match status" value="1"/>
</dbReference>
<organism evidence="6 7">
    <name type="scientific">Methylocaldum marinum</name>
    <dbReference type="NCBI Taxonomy" id="1432792"/>
    <lineage>
        <taxon>Bacteria</taxon>
        <taxon>Pseudomonadati</taxon>
        <taxon>Pseudomonadota</taxon>
        <taxon>Gammaproteobacteria</taxon>
        <taxon>Methylococcales</taxon>
        <taxon>Methylococcaceae</taxon>
        <taxon>Methylocaldum</taxon>
    </lineage>
</organism>
<feature type="binding site" evidence="5">
    <location>
        <position position="210"/>
    </location>
    <ligand>
        <name>Mg(2+)</name>
        <dbReference type="ChEBI" id="CHEBI:18420"/>
        <label>1</label>
        <note>catalytic</note>
    </ligand>
</feature>
<reference evidence="6 7" key="1">
    <citation type="submission" date="2016-12" db="EMBL/GenBank/DDBJ databases">
        <title>Genome sequencing of Methylocaldum marinum.</title>
        <authorList>
            <person name="Takeuchi M."/>
            <person name="Kamagata Y."/>
            <person name="Hiraoka S."/>
            <person name="Oshima K."/>
            <person name="Hattori M."/>
            <person name="Iwasaki W."/>
        </authorList>
    </citation>
    <scope>NUCLEOTIDE SEQUENCE [LARGE SCALE GENOMIC DNA]</scope>
    <source>
        <strain evidence="6 7">S8</strain>
    </source>
</reference>
<dbReference type="Proteomes" id="UP000266313">
    <property type="component" value="Chromosome"/>
</dbReference>
<dbReference type="KEGG" id="mmai:sS8_2454"/>
<sequence>MLPHFDDLVTLVKTVAREELLPRFAGTERRFKADGSVVTEADLAVQKRLTIRLRELYPQFELLGEEMDAERQHELLVQSNAGLWCLDPLDGTSNFASGLPLFGISLALLIEHRPVLGVVYDPIRDECFTAQRDRGAWLNGVRLRARPAGLPLRRSLAVVDFKRLGPLAANLASRPPYSSQRNLGSVALEWCWLAAGRFHVYLHGKQKLWDYAAGALILSEAGGHAQTLLGEPIFTPELQARSVVAAGDAGLFEEWKTWLGKQSRNTASL</sequence>
<dbReference type="EMBL" id="AP017928">
    <property type="protein sequence ID" value="BBA34406.1"/>
    <property type="molecule type" value="Genomic_DNA"/>
</dbReference>
<dbReference type="InterPro" id="IPR000760">
    <property type="entry name" value="Inositol_monophosphatase-like"/>
</dbReference>
<protein>
    <submittedName>
        <fullName evidence="6">Inositol monophosphatase</fullName>
    </submittedName>
</protein>
<dbReference type="Gene3D" id="3.30.540.10">
    <property type="entry name" value="Fructose-1,6-Bisphosphatase, subunit A, domain 1"/>
    <property type="match status" value="1"/>
</dbReference>
<keyword evidence="2 5" id="KW-0479">Metal-binding</keyword>
<feature type="binding site" evidence="5">
    <location>
        <position position="90"/>
    </location>
    <ligand>
        <name>Mg(2+)</name>
        <dbReference type="ChEBI" id="CHEBI:18420"/>
        <label>2</label>
    </ligand>
</feature>
<keyword evidence="3" id="KW-0378">Hydrolase</keyword>
<dbReference type="PROSITE" id="PS00629">
    <property type="entry name" value="IMP_1"/>
    <property type="match status" value="1"/>
</dbReference>
<dbReference type="Gene3D" id="3.40.190.80">
    <property type="match status" value="1"/>
</dbReference>
<evidence type="ECO:0000256" key="4">
    <source>
        <dbReference type="ARBA" id="ARBA00022842"/>
    </source>
</evidence>
<dbReference type="Pfam" id="PF00459">
    <property type="entry name" value="Inositol_P"/>
    <property type="match status" value="1"/>
</dbReference>
<dbReference type="InterPro" id="IPR020550">
    <property type="entry name" value="Inositol_monophosphatase_CS"/>
</dbReference>
<evidence type="ECO:0000256" key="1">
    <source>
        <dbReference type="ARBA" id="ARBA00009759"/>
    </source>
</evidence>
<dbReference type="GO" id="GO:0046854">
    <property type="term" value="P:phosphatidylinositol phosphate biosynthetic process"/>
    <property type="evidence" value="ECO:0007669"/>
    <property type="project" value="InterPro"/>
</dbReference>
<dbReference type="PANTHER" id="PTHR20854:SF4">
    <property type="entry name" value="INOSITOL-1-MONOPHOSPHATASE-RELATED"/>
    <property type="match status" value="1"/>
</dbReference>
<name>A0A250KS81_9GAMM</name>
<dbReference type="PANTHER" id="PTHR20854">
    <property type="entry name" value="INOSITOL MONOPHOSPHATASE"/>
    <property type="match status" value="1"/>
</dbReference>
<dbReference type="AlphaFoldDB" id="A0A250KS81"/>
<dbReference type="PROSITE" id="PS00630">
    <property type="entry name" value="IMP_2"/>
    <property type="match status" value="1"/>
</dbReference>
<comment type="similarity">
    <text evidence="1">Belongs to the inositol monophosphatase superfamily.</text>
</comment>
<dbReference type="OrthoDB" id="9785695at2"/>
<accession>A0A250KS81</accession>
<feature type="binding site" evidence="5">
    <location>
        <position position="65"/>
    </location>
    <ligand>
        <name>Mg(2+)</name>
        <dbReference type="ChEBI" id="CHEBI:18420"/>
        <label>1</label>
        <note>catalytic</note>
    </ligand>
</feature>
<dbReference type="PRINTS" id="PR00377">
    <property type="entry name" value="IMPHPHTASES"/>
</dbReference>
<gene>
    <name evidence="6" type="ORF">sS8_2454</name>
</gene>
<evidence type="ECO:0000256" key="5">
    <source>
        <dbReference type="PIRSR" id="PIRSR600760-2"/>
    </source>
</evidence>
<dbReference type="GO" id="GO:0007165">
    <property type="term" value="P:signal transduction"/>
    <property type="evidence" value="ECO:0007669"/>
    <property type="project" value="TreeGrafter"/>
</dbReference>
<feature type="binding site" evidence="5">
    <location>
        <position position="87"/>
    </location>
    <ligand>
        <name>Mg(2+)</name>
        <dbReference type="ChEBI" id="CHEBI:18420"/>
        <label>1</label>
        <note>catalytic</note>
    </ligand>
</feature>
<keyword evidence="7" id="KW-1185">Reference proteome</keyword>
<evidence type="ECO:0000313" key="6">
    <source>
        <dbReference type="EMBL" id="BBA34406.1"/>
    </source>
</evidence>
<comment type="cofactor">
    <cofactor evidence="5">
        <name>Mg(2+)</name>
        <dbReference type="ChEBI" id="CHEBI:18420"/>
    </cofactor>
</comment>
<dbReference type="GO" id="GO:0008934">
    <property type="term" value="F:inositol monophosphate 1-phosphatase activity"/>
    <property type="evidence" value="ECO:0007669"/>
    <property type="project" value="TreeGrafter"/>
</dbReference>
<evidence type="ECO:0000313" key="7">
    <source>
        <dbReference type="Proteomes" id="UP000266313"/>
    </source>
</evidence>
<dbReference type="RefSeq" id="WP_119629824.1">
    <property type="nucleotide sequence ID" value="NZ_AP017928.1"/>
</dbReference>
<evidence type="ECO:0000256" key="2">
    <source>
        <dbReference type="ARBA" id="ARBA00022723"/>
    </source>
</evidence>
<feature type="binding site" evidence="5">
    <location>
        <position position="89"/>
    </location>
    <ligand>
        <name>Mg(2+)</name>
        <dbReference type="ChEBI" id="CHEBI:18420"/>
        <label>1</label>
        <note>catalytic</note>
    </ligand>
</feature>
<dbReference type="InterPro" id="IPR020583">
    <property type="entry name" value="Inositol_monoP_metal-BS"/>
</dbReference>
<keyword evidence="4 5" id="KW-0460">Magnesium</keyword>
<dbReference type="GO" id="GO:0006020">
    <property type="term" value="P:inositol metabolic process"/>
    <property type="evidence" value="ECO:0007669"/>
    <property type="project" value="TreeGrafter"/>
</dbReference>